<evidence type="ECO:0000313" key="3">
    <source>
        <dbReference type="Proteomes" id="UP000298551"/>
    </source>
</evidence>
<keyword evidence="1" id="KW-1133">Transmembrane helix</keyword>
<sequence>MSWEKVGKLLVAVLLGLTVLVAAYSVFIGSPRLEASLTYAYLTYPSQFSERISTASEQLKYEQLRPRIITVGQGRLEPEQVDRLVDLAQAPYAQLFAKPFEAGLVDHRTGLVIDLHNTGEAPVREVKIRLPAKGLVQVRDAQGNDTIPEEATAHVEIPAIEPGGACKVWVYFDADYSQIRQGGIGISHADGVADVQVYREFKGFPAWVARYSRELVAVLGVLLLSVLALGYACLARLRAPVASR</sequence>
<keyword evidence="1" id="KW-0812">Transmembrane</keyword>
<dbReference type="OrthoDB" id="7024966at2"/>
<gene>
    <name evidence="2" type="ORF">E6B08_10670</name>
</gene>
<dbReference type="EMBL" id="CP039371">
    <property type="protein sequence ID" value="QCI11799.1"/>
    <property type="molecule type" value="Genomic_DNA"/>
</dbReference>
<evidence type="ECO:0000256" key="1">
    <source>
        <dbReference type="SAM" id="Phobius"/>
    </source>
</evidence>
<dbReference type="RefSeq" id="WP_136913962.1">
    <property type="nucleotide sequence ID" value="NZ_CP039371.1"/>
</dbReference>
<evidence type="ECO:0000313" key="2">
    <source>
        <dbReference type="EMBL" id="QCI11799.1"/>
    </source>
</evidence>
<organism evidence="2 3">
    <name type="scientific">Pseudomonas putida</name>
    <name type="common">Arthrobacter siderocapsulatus</name>
    <dbReference type="NCBI Taxonomy" id="303"/>
    <lineage>
        <taxon>Bacteria</taxon>
        <taxon>Pseudomonadati</taxon>
        <taxon>Pseudomonadota</taxon>
        <taxon>Gammaproteobacteria</taxon>
        <taxon>Pseudomonadales</taxon>
        <taxon>Pseudomonadaceae</taxon>
        <taxon>Pseudomonas</taxon>
    </lineage>
</organism>
<keyword evidence="1" id="KW-0472">Membrane</keyword>
<protein>
    <submittedName>
        <fullName evidence="2">Uncharacterized protein</fullName>
    </submittedName>
</protein>
<proteinExistence type="predicted"/>
<dbReference type="Proteomes" id="UP000298551">
    <property type="component" value="Chromosome"/>
</dbReference>
<name>A0A4D6X710_PSEPU</name>
<reference evidence="3" key="1">
    <citation type="submission" date="2019-04" db="EMBL/GenBank/DDBJ databases">
        <title>Genome sequence of Pseudomonas putida 1290, an auxin catabolizing strain.</title>
        <authorList>
            <person name="Laird T.S."/>
            <person name="Leveau J.H.J."/>
        </authorList>
    </citation>
    <scope>NUCLEOTIDE SEQUENCE [LARGE SCALE GENOMIC DNA]</scope>
    <source>
        <strain evidence="3">1290</strain>
    </source>
</reference>
<feature type="transmembrane region" description="Helical" evidence="1">
    <location>
        <begin position="215"/>
        <end position="234"/>
    </location>
</feature>
<dbReference type="AlphaFoldDB" id="A0A4D6X710"/>
<accession>A0A4D6X710</accession>